<keyword evidence="4" id="KW-1185">Reference proteome</keyword>
<feature type="region of interest" description="Disordered" evidence="1">
    <location>
        <begin position="452"/>
        <end position="497"/>
    </location>
</feature>
<dbReference type="PANTHER" id="PTHR10625:SF10">
    <property type="entry name" value="HISTONE DEACETYLASE HDAC1"/>
    <property type="match status" value="1"/>
</dbReference>
<gene>
    <name evidence="3" type="ORF">TeGR_g13630</name>
</gene>
<dbReference type="InterPro" id="IPR037138">
    <property type="entry name" value="His_deacetylse_dom_sf"/>
</dbReference>
<dbReference type="InterPro" id="IPR000286">
    <property type="entry name" value="HDACs"/>
</dbReference>
<accession>A0ABQ6N1K7</accession>
<dbReference type="PANTHER" id="PTHR10625">
    <property type="entry name" value="HISTONE DEACETYLASE HDAC1-RELATED"/>
    <property type="match status" value="1"/>
</dbReference>
<comment type="caution">
    <text evidence="3">The sequence shown here is derived from an EMBL/GenBank/DDBJ whole genome shotgun (WGS) entry which is preliminary data.</text>
</comment>
<dbReference type="SUPFAM" id="SSF52768">
    <property type="entry name" value="Arginase/deacetylase"/>
    <property type="match status" value="1"/>
</dbReference>
<dbReference type="PRINTS" id="PR01270">
    <property type="entry name" value="HDASUPER"/>
</dbReference>
<dbReference type="Proteomes" id="UP001165060">
    <property type="component" value="Unassembled WGS sequence"/>
</dbReference>
<organism evidence="3 4">
    <name type="scientific">Tetraparma gracilis</name>
    <dbReference type="NCBI Taxonomy" id="2962635"/>
    <lineage>
        <taxon>Eukaryota</taxon>
        <taxon>Sar</taxon>
        <taxon>Stramenopiles</taxon>
        <taxon>Ochrophyta</taxon>
        <taxon>Bolidophyceae</taxon>
        <taxon>Parmales</taxon>
        <taxon>Triparmaceae</taxon>
        <taxon>Tetraparma</taxon>
    </lineage>
</organism>
<dbReference type="InterPro" id="IPR023801">
    <property type="entry name" value="His_deacetylse_dom"/>
</dbReference>
<name>A0ABQ6N1K7_9STRA</name>
<feature type="compositionally biased region" description="Acidic residues" evidence="1">
    <location>
        <begin position="460"/>
        <end position="483"/>
    </location>
</feature>
<reference evidence="3 4" key="1">
    <citation type="journal article" date="2023" name="Commun. Biol.">
        <title>Genome analysis of Parmales, the sister group of diatoms, reveals the evolutionary specialization of diatoms from phago-mixotrophs to photoautotrophs.</title>
        <authorList>
            <person name="Ban H."/>
            <person name="Sato S."/>
            <person name="Yoshikawa S."/>
            <person name="Yamada K."/>
            <person name="Nakamura Y."/>
            <person name="Ichinomiya M."/>
            <person name="Sato N."/>
            <person name="Blanc-Mathieu R."/>
            <person name="Endo H."/>
            <person name="Kuwata A."/>
            <person name="Ogata H."/>
        </authorList>
    </citation>
    <scope>NUCLEOTIDE SEQUENCE [LARGE SCALE GENOMIC DNA]</scope>
</reference>
<dbReference type="InterPro" id="IPR023696">
    <property type="entry name" value="Ureohydrolase_dom_sf"/>
</dbReference>
<evidence type="ECO:0000313" key="3">
    <source>
        <dbReference type="EMBL" id="GMI37379.1"/>
    </source>
</evidence>
<dbReference type="EMBL" id="BRYB01004817">
    <property type="protein sequence ID" value="GMI37379.1"/>
    <property type="molecule type" value="Genomic_DNA"/>
</dbReference>
<sequence>MFSSSYTSHLQYLCRRSSAPAGDLGSRLTNAGDYLQIHGDREAMLSELLQKYVLPPLMKLGAIKPVQPMVAGVSHLLKFHDRDYLKAIKRGAPERDASGAPLSASARLAALEAYNLVDDCAVPPTPEGRAELWRYCCAVAGGSLHAASLLAGYPAEPLARGEARRATVACNWGGGRHHAHRSMGGGFCFVNDAVLALQLLRRRFGKTMYLDIDIHHADGVEEAFAGTRSVVTVSFHKHGHGFFPGGGGLSDAHGPRGRDSHFHSLNLPMPDGVTDGDFVPFFAEVLGGLFRGHEEDSASGGFKAVCLAVGADGLHGDPIVGPDGWSLSTHGLSECVRHCTLKCRDEKVPLLVLGGGGYSDVNAVRTFALCTVAACEGVRPGVLGRFPAAVPDHQYFPKYGPTFEMHTPGPTRRGMYGGSDAGRQKKKLDAGMDDARSALAVSLAGLKAQATGGIQFGGEEGGEEEVEGEEDEEEEEEEEEAAAEGERANPMEVGVES</sequence>
<dbReference type="Gene3D" id="3.40.800.20">
    <property type="entry name" value="Histone deacetylase domain"/>
    <property type="match status" value="1"/>
</dbReference>
<evidence type="ECO:0000256" key="1">
    <source>
        <dbReference type="SAM" id="MobiDB-lite"/>
    </source>
</evidence>
<feature type="region of interest" description="Disordered" evidence="1">
    <location>
        <begin position="402"/>
        <end position="425"/>
    </location>
</feature>
<feature type="domain" description="Histone deacetylase" evidence="2">
    <location>
        <begin position="60"/>
        <end position="367"/>
    </location>
</feature>
<evidence type="ECO:0000313" key="4">
    <source>
        <dbReference type="Proteomes" id="UP001165060"/>
    </source>
</evidence>
<protein>
    <recommendedName>
        <fullName evidence="2">Histone deacetylase domain-containing protein</fullName>
    </recommendedName>
</protein>
<dbReference type="Pfam" id="PF00850">
    <property type="entry name" value="Hist_deacetyl"/>
    <property type="match status" value="1"/>
</dbReference>
<proteinExistence type="predicted"/>
<evidence type="ECO:0000259" key="2">
    <source>
        <dbReference type="Pfam" id="PF00850"/>
    </source>
</evidence>